<dbReference type="Pfam" id="PF12951">
    <property type="entry name" value="PATR"/>
    <property type="match status" value="1"/>
</dbReference>
<dbReference type="EMBL" id="AP024169">
    <property type="protein sequence ID" value="BCN28791.1"/>
    <property type="molecule type" value="Genomic_DNA"/>
</dbReference>
<dbReference type="InterPro" id="IPR001011">
    <property type="entry name" value="Acid_Pase_classA_bac"/>
</dbReference>
<accession>A0A7R7IBI3</accession>
<feature type="signal peptide" evidence="2">
    <location>
        <begin position="1"/>
        <end position="38"/>
    </location>
</feature>
<feature type="chain" id="PRO_5032918921" evidence="2">
    <location>
        <begin position="39"/>
        <end position="607"/>
    </location>
</feature>
<dbReference type="InterPro" id="IPR000326">
    <property type="entry name" value="PAP2/HPO"/>
</dbReference>
<evidence type="ECO:0000313" key="4">
    <source>
        <dbReference type="EMBL" id="BCN28791.1"/>
    </source>
</evidence>
<dbReference type="InterPro" id="IPR013425">
    <property type="entry name" value="Autotrns_rpt"/>
</dbReference>
<dbReference type="Proteomes" id="UP000595897">
    <property type="component" value="Chromosome"/>
</dbReference>
<organism evidence="4 5">
    <name type="scientific">Anaeromicropila herbilytica</name>
    <dbReference type="NCBI Taxonomy" id="2785025"/>
    <lineage>
        <taxon>Bacteria</taxon>
        <taxon>Bacillati</taxon>
        <taxon>Bacillota</taxon>
        <taxon>Clostridia</taxon>
        <taxon>Lachnospirales</taxon>
        <taxon>Lachnospiraceae</taxon>
        <taxon>Anaeromicropila</taxon>
    </lineage>
</organism>
<gene>
    <name evidence="4" type="ORF">bsdtb5_00860</name>
</gene>
<keyword evidence="1 2" id="KW-0732">Signal</keyword>
<evidence type="ECO:0000256" key="1">
    <source>
        <dbReference type="ARBA" id="ARBA00022729"/>
    </source>
</evidence>
<proteinExistence type="predicted"/>
<dbReference type="GO" id="GO:0030288">
    <property type="term" value="C:outer membrane-bounded periplasmic space"/>
    <property type="evidence" value="ECO:0007669"/>
    <property type="project" value="InterPro"/>
</dbReference>
<dbReference type="GO" id="GO:0003993">
    <property type="term" value="F:acid phosphatase activity"/>
    <property type="evidence" value="ECO:0007669"/>
    <property type="project" value="InterPro"/>
</dbReference>
<name>A0A7R7IBI3_9FIRM</name>
<protein>
    <submittedName>
        <fullName evidence="4">Phospholipid phosphatase</fullName>
    </submittedName>
</protein>
<dbReference type="KEGG" id="ahb:bsdtb5_00860"/>
<feature type="domain" description="Phosphatidic acid phosphatase type 2/haloperoxidase" evidence="3">
    <location>
        <begin position="191"/>
        <end position="308"/>
    </location>
</feature>
<reference evidence="4 5" key="1">
    <citation type="submission" date="2020-11" db="EMBL/GenBank/DDBJ databases">
        <title>Draft genome sequencing of a Lachnospiraceae strain isolated from anoxic soil subjected to BSD treatment.</title>
        <authorList>
            <person name="Uek A."/>
            <person name="Tonouchi A."/>
        </authorList>
    </citation>
    <scope>NUCLEOTIDE SEQUENCE [LARGE SCALE GENOMIC DNA]</scope>
    <source>
        <strain evidence="4 5">TB5</strain>
    </source>
</reference>
<dbReference type="Pfam" id="PF01569">
    <property type="entry name" value="PAP2"/>
    <property type="match status" value="1"/>
</dbReference>
<dbReference type="SUPFAM" id="SSF48317">
    <property type="entry name" value="Acid phosphatase/Vanadium-dependent haloperoxidase"/>
    <property type="match status" value="1"/>
</dbReference>
<sequence length="607" mass="65694">MRKKQSNPNTKKKKVTSKLMTLLLLTTISSQSMLTAFAASEAKNPDIEPHKASYGYYVDSYKNNSKDNMTPETNPALGVLSGFLKLWTPGSTWNNGTKNNAIILDMNIDKSIAIAKSRTSTDEINAYLDDRRNQNYSVIDGLGPYTNLFKANTNAGTSIPDLIPTDATTKAYEDAGNAHGNWADEDTSLGSIVKLVNTLRGNAATTSPAKSYFQYPRPFRWSSDSILLPTLVPVKKSDPSSDGGFPSGHTNAAYLASIALAYSVPERYQELLTRASELGNNRIVAGMHSCLDVIGGRVMATATAAAVLNDPDNKELKEAAYQAARDVLISQEANSDDNYSDYKTNKNKYTKRLTYGFKQTGDTTKPMVVPKGAEVLLETRLPYLDATARRYVLYTTGLPSGYPVLDDTEGWGRLNLFAAANGYGSFETDVTVTMDASKGGFNATDTWRNDISGSGKLTKKGTGTLKLTGNNSFIGGTVLEKGNLEANSTTALGKGDVIINNGKLIENTSKSLVIGDDFTQAKKGVLVLNIGSSKDILKITDVASFNGLLNINFVNGYVPSKDTAVITYGKLNKNSHFSSVKITGLPKNNNIKVIYKDHSVQLVKTKK</sequence>
<evidence type="ECO:0000313" key="5">
    <source>
        <dbReference type="Proteomes" id="UP000595897"/>
    </source>
</evidence>
<dbReference type="NCBIfam" id="TIGR02601">
    <property type="entry name" value="autotrns_rpt"/>
    <property type="match status" value="1"/>
</dbReference>
<dbReference type="AlphaFoldDB" id="A0A7R7IBI3"/>
<dbReference type="InterPro" id="IPR036938">
    <property type="entry name" value="PAP2/HPO_sf"/>
</dbReference>
<keyword evidence="5" id="KW-1185">Reference proteome</keyword>
<evidence type="ECO:0000259" key="3">
    <source>
        <dbReference type="SMART" id="SM00014"/>
    </source>
</evidence>
<dbReference type="SMART" id="SM00014">
    <property type="entry name" value="acidPPc"/>
    <property type="match status" value="1"/>
</dbReference>
<dbReference type="CDD" id="cd03397">
    <property type="entry name" value="PAP2_acid_phosphatase"/>
    <property type="match status" value="1"/>
</dbReference>
<dbReference type="Gene3D" id="1.20.144.10">
    <property type="entry name" value="Phosphatidic acid phosphatase type 2/haloperoxidase"/>
    <property type="match status" value="1"/>
</dbReference>
<dbReference type="RefSeq" id="WP_271714100.1">
    <property type="nucleotide sequence ID" value="NZ_AP024169.1"/>
</dbReference>
<evidence type="ECO:0000256" key="2">
    <source>
        <dbReference type="SAM" id="SignalP"/>
    </source>
</evidence>